<dbReference type="RefSeq" id="WP_092638691.1">
    <property type="nucleotide sequence ID" value="NZ_FNID01000008.1"/>
</dbReference>
<name>A0A1G9XC08_9FIRM</name>
<evidence type="ECO:0000313" key="4">
    <source>
        <dbReference type="EMBL" id="SDM93825.1"/>
    </source>
</evidence>
<dbReference type="Pfam" id="PF00881">
    <property type="entry name" value="Nitroreductase"/>
    <property type="match status" value="1"/>
</dbReference>
<dbReference type="AlphaFoldDB" id="A0A1G9XC08"/>
<evidence type="ECO:0000256" key="1">
    <source>
        <dbReference type="ARBA" id="ARBA00007118"/>
    </source>
</evidence>
<gene>
    <name evidence="4" type="ORF">SAMN05192585_10816</name>
</gene>
<dbReference type="GO" id="GO:0016491">
    <property type="term" value="F:oxidoreductase activity"/>
    <property type="evidence" value="ECO:0007669"/>
    <property type="project" value="UniProtKB-KW"/>
</dbReference>
<dbReference type="EMBL" id="FNID01000008">
    <property type="protein sequence ID" value="SDM93825.1"/>
    <property type="molecule type" value="Genomic_DNA"/>
</dbReference>
<evidence type="ECO:0000313" key="5">
    <source>
        <dbReference type="Proteomes" id="UP000199182"/>
    </source>
</evidence>
<proteinExistence type="inferred from homology"/>
<keyword evidence="2" id="KW-0560">Oxidoreductase</keyword>
<feature type="domain" description="Nitroreductase" evidence="3">
    <location>
        <begin position="5"/>
        <end position="157"/>
    </location>
</feature>
<dbReference type="PANTHER" id="PTHR43673:SF10">
    <property type="entry name" value="NADH DEHYDROGENASE_NAD(P)H NITROREDUCTASE XCC3605-RELATED"/>
    <property type="match status" value="1"/>
</dbReference>
<dbReference type="InterPro" id="IPR000415">
    <property type="entry name" value="Nitroreductase-like"/>
</dbReference>
<protein>
    <submittedName>
        <fullName evidence="4">Nitroreductase</fullName>
    </submittedName>
</protein>
<evidence type="ECO:0000256" key="2">
    <source>
        <dbReference type="ARBA" id="ARBA00023002"/>
    </source>
</evidence>
<dbReference type="Gene3D" id="3.40.109.10">
    <property type="entry name" value="NADH Oxidase"/>
    <property type="match status" value="1"/>
</dbReference>
<sequence length="179" mass="19974">MLKEIQTRKSTRSFADRPVSDEQVLDLLEAARLAPSGSNTQPWQFIVARSEEARGKICAANHHQQWMMQAPVHIACVADIRSRVPVEVPITVDENSPQEELKQIIRDTAIAAEHIVLEAEALGLASCWTAWYTQSDMREALGVPADKYVVGVIVVGYPDKPAGSPKKRGLDTMIHYEQW</sequence>
<dbReference type="Proteomes" id="UP000199182">
    <property type="component" value="Unassembled WGS sequence"/>
</dbReference>
<accession>A0A1G9XC08</accession>
<keyword evidence="5" id="KW-1185">Reference proteome</keyword>
<dbReference type="STRING" id="258515.SAMN05192585_10816"/>
<dbReference type="PANTHER" id="PTHR43673">
    <property type="entry name" value="NAD(P)H NITROREDUCTASE YDGI-RELATED"/>
    <property type="match status" value="1"/>
</dbReference>
<dbReference type="OrthoDB" id="9812105at2"/>
<organism evidence="4 5">
    <name type="scientific">Acetanaerobacterium elongatum</name>
    <dbReference type="NCBI Taxonomy" id="258515"/>
    <lineage>
        <taxon>Bacteria</taxon>
        <taxon>Bacillati</taxon>
        <taxon>Bacillota</taxon>
        <taxon>Clostridia</taxon>
        <taxon>Eubacteriales</taxon>
        <taxon>Oscillospiraceae</taxon>
        <taxon>Acetanaerobacterium</taxon>
    </lineage>
</organism>
<reference evidence="4 5" key="1">
    <citation type="submission" date="2016-10" db="EMBL/GenBank/DDBJ databases">
        <authorList>
            <person name="de Groot N.N."/>
        </authorList>
    </citation>
    <scope>NUCLEOTIDE SEQUENCE [LARGE SCALE GENOMIC DNA]</scope>
    <source>
        <strain evidence="4 5">CGMCC 1.5012</strain>
    </source>
</reference>
<dbReference type="SUPFAM" id="SSF55469">
    <property type="entry name" value="FMN-dependent nitroreductase-like"/>
    <property type="match status" value="1"/>
</dbReference>
<evidence type="ECO:0000259" key="3">
    <source>
        <dbReference type="Pfam" id="PF00881"/>
    </source>
</evidence>
<comment type="similarity">
    <text evidence="1">Belongs to the nitroreductase family.</text>
</comment>
<dbReference type="InterPro" id="IPR029479">
    <property type="entry name" value="Nitroreductase"/>
</dbReference>